<dbReference type="GO" id="GO:0003856">
    <property type="term" value="F:3-dehydroquinate synthase activity"/>
    <property type="evidence" value="ECO:0007669"/>
    <property type="project" value="UniProtKB-UniRule"/>
</dbReference>
<dbReference type="NCBIfam" id="TIGR01357">
    <property type="entry name" value="aroB"/>
    <property type="match status" value="1"/>
</dbReference>
<comment type="catalytic activity">
    <reaction evidence="1 18">
        <text>7-phospho-2-dehydro-3-deoxy-D-arabino-heptonate = 3-dehydroquinate + phosphate</text>
        <dbReference type="Rhea" id="RHEA:21968"/>
        <dbReference type="ChEBI" id="CHEBI:32364"/>
        <dbReference type="ChEBI" id="CHEBI:43474"/>
        <dbReference type="ChEBI" id="CHEBI:58394"/>
        <dbReference type="EC" id="4.2.3.4"/>
    </reaction>
</comment>
<keyword evidence="12 18" id="KW-0547">Nucleotide-binding</keyword>
<evidence type="ECO:0000256" key="6">
    <source>
        <dbReference type="ARBA" id="ARBA00005412"/>
    </source>
</evidence>
<dbReference type="FunFam" id="3.40.50.1970:FF:000007">
    <property type="entry name" value="Pentafunctional AROM polypeptide"/>
    <property type="match status" value="1"/>
</dbReference>
<sequence length="360" mass="40407">MKEMIIQVSQEKYPIVIGSNIYDQLPNYLTKVGITEKSKILIITDNNVADFHLHKIMNILDEYDTYSYIVPAGEYSKSMKQVEKIIEYALLKGLDRFSTIIALGGGVVGDLAGFIAAIYMRGISFIQCPTTILAHDSSVGGKVGINHPLGKNLIGAFYQPKLVFYDTSFLHTLPRRQVLSGFAEVIKHGLIANAEFTNWLGTNVNSLLALEHDYVIEALYKGIGVKAAIVRKDEKELGVRAFLNYGHTLAHAIETISDYQYLHGEAVAIGMVFASKLAYEIGIASNEVVKLTENLIHSFSLPIRVKEKYDPNRLVEIMMRDKKFKNNQIRMILPTAIGNVVIKENIDRRQIVDLLQEFIK</sequence>
<keyword evidence="17 18" id="KW-0170">Cobalt</keyword>
<dbReference type="OrthoDB" id="9806583at2"/>
<dbReference type="Proteomes" id="UP000243739">
    <property type="component" value="Unassembled WGS sequence"/>
</dbReference>
<keyword evidence="15 18" id="KW-0057">Aromatic amino acid biosynthesis</keyword>
<evidence type="ECO:0000256" key="14">
    <source>
        <dbReference type="ARBA" id="ARBA00023027"/>
    </source>
</evidence>
<dbReference type="InterPro" id="IPR030960">
    <property type="entry name" value="DHQS/DOIS_N"/>
</dbReference>
<evidence type="ECO:0000256" key="15">
    <source>
        <dbReference type="ARBA" id="ARBA00023141"/>
    </source>
</evidence>
<dbReference type="InterPro" id="IPR050071">
    <property type="entry name" value="Dehydroquinate_synthase"/>
</dbReference>
<keyword evidence="16 18" id="KW-0456">Lyase</keyword>
<gene>
    <name evidence="18" type="primary">aroB</name>
    <name evidence="22" type="ORF">BHF71_10225</name>
</gene>
<dbReference type="UniPathway" id="UPA00053">
    <property type="reaction ID" value="UER00085"/>
</dbReference>
<name>A0A1D2YTM2_9BACI</name>
<evidence type="ECO:0000256" key="11">
    <source>
        <dbReference type="ARBA" id="ARBA00022723"/>
    </source>
</evidence>
<feature type="binding site" evidence="18">
    <location>
        <position position="142"/>
    </location>
    <ligand>
        <name>NAD(+)</name>
        <dbReference type="ChEBI" id="CHEBI:57540"/>
    </ligand>
</feature>
<dbReference type="RefSeq" id="WP_069657109.1">
    <property type="nucleotide sequence ID" value="NZ_MIJF01000036.1"/>
</dbReference>
<comment type="caution">
    <text evidence="18">Lacks conserved residue(s) required for the propagation of feature annotation.</text>
</comment>
<keyword evidence="19" id="KW-0812">Transmembrane</keyword>
<keyword evidence="11 18" id="KW-0479">Metal-binding</keyword>
<accession>A0A1D2YTM2</accession>
<evidence type="ECO:0000256" key="7">
    <source>
        <dbReference type="ARBA" id="ARBA00013031"/>
    </source>
</evidence>
<dbReference type="Pfam" id="PF01761">
    <property type="entry name" value="DHQ_synthase"/>
    <property type="match status" value="1"/>
</dbReference>
<feature type="binding site" evidence="18">
    <location>
        <begin position="169"/>
        <end position="172"/>
    </location>
    <ligand>
        <name>NAD(+)</name>
        <dbReference type="ChEBI" id="CHEBI:57540"/>
    </ligand>
</feature>
<reference evidence="22 23" key="1">
    <citation type="submission" date="2016-09" db="EMBL/GenBank/DDBJ databases">
        <title>Draft genome sequence for the type strain of Vulcanibacillus modesticaldus BR, a strictly anaerobic, moderately thermophilic, and nitrate-reducing bacterium from deep sea-hydrothermal vents of the Mid-Atlantic Ridge.</title>
        <authorList>
            <person name="Abin C.A."/>
            <person name="Hollibaugh J.T."/>
        </authorList>
    </citation>
    <scope>NUCLEOTIDE SEQUENCE [LARGE SCALE GENOMIC DNA]</scope>
    <source>
        <strain evidence="22 23">BR</strain>
    </source>
</reference>
<evidence type="ECO:0000256" key="3">
    <source>
        <dbReference type="ARBA" id="ARBA00001947"/>
    </source>
</evidence>
<feature type="binding site" evidence="18">
    <location>
        <begin position="106"/>
        <end position="110"/>
    </location>
    <ligand>
        <name>NAD(+)</name>
        <dbReference type="ChEBI" id="CHEBI:57540"/>
    </ligand>
</feature>
<comment type="similarity">
    <text evidence="6 18">Belongs to the sugar phosphate cyclases superfamily. Dehydroquinate synthase family.</text>
</comment>
<dbReference type="GO" id="GO:0008652">
    <property type="term" value="P:amino acid biosynthetic process"/>
    <property type="evidence" value="ECO:0007669"/>
    <property type="project" value="UniProtKB-KW"/>
</dbReference>
<keyword evidence="13 18" id="KW-0862">Zinc</keyword>
<evidence type="ECO:0000256" key="10">
    <source>
        <dbReference type="ARBA" id="ARBA00022605"/>
    </source>
</evidence>
<dbReference type="HAMAP" id="MF_00110">
    <property type="entry name" value="DHQ_synthase"/>
    <property type="match status" value="1"/>
</dbReference>
<dbReference type="InterPro" id="IPR030963">
    <property type="entry name" value="DHQ_synth_fam"/>
</dbReference>
<evidence type="ECO:0000313" key="22">
    <source>
        <dbReference type="EMBL" id="OEF99026.1"/>
    </source>
</evidence>
<dbReference type="PANTHER" id="PTHR43622:SF7">
    <property type="entry name" value="3-DEHYDROQUINATE SYNTHASE, CHLOROPLASTIC"/>
    <property type="match status" value="1"/>
</dbReference>
<keyword evidence="9 18" id="KW-0963">Cytoplasm</keyword>
<dbReference type="Gene3D" id="1.20.1090.10">
    <property type="entry name" value="Dehydroquinate synthase-like - alpha domain"/>
    <property type="match status" value="1"/>
</dbReference>
<proteinExistence type="inferred from homology"/>
<dbReference type="Gene3D" id="3.40.50.1970">
    <property type="match status" value="1"/>
</dbReference>
<dbReference type="AlphaFoldDB" id="A0A1D2YTM2"/>
<dbReference type="EMBL" id="MIJF01000036">
    <property type="protein sequence ID" value="OEF99026.1"/>
    <property type="molecule type" value="Genomic_DNA"/>
</dbReference>
<comment type="cofactor">
    <cofactor evidence="18">
        <name>Co(2+)</name>
        <dbReference type="ChEBI" id="CHEBI:48828"/>
    </cofactor>
    <cofactor evidence="18">
        <name>Zn(2+)</name>
        <dbReference type="ChEBI" id="CHEBI:29105"/>
    </cofactor>
    <text evidence="18">Binds 1 divalent metal cation per subunit. Can use either Co(2+) or Zn(2+).</text>
</comment>
<dbReference type="EC" id="4.2.3.4" evidence="7 18"/>
<evidence type="ECO:0000256" key="13">
    <source>
        <dbReference type="ARBA" id="ARBA00022833"/>
    </source>
</evidence>
<dbReference type="STRING" id="337097.BHF71_10225"/>
<feature type="domain" description="3-dehydroquinate synthase N-terminal" evidence="20">
    <location>
        <begin position="68"/>
        <end position="178"/>
    </location>
</feature>
<evidence type="ECO:0000256" key="5">
    <source>
        <dbReference type="ARBA" id="ARBA00004661"/>
    </source>
</evidence>
<dbReference type="GO" id="GO:0000166">
    <property type="term" value="F:nucleotide binding"/>
    <property type="evidence" value="ECO:0007669"/>
    <property type="project" value="UniProtKB-KW"/>
</dbReference>
<dbReference type="SUPFAM" id="SSF56796">
    <property type="entry name" value="Dehydroquinate synthase-like"/>
    <property type="match status" value="1"/>
</dbReference>
<feature type="binding site" evidence="18">
    <location>
        <begin position="130"/>
        <end position="131"/>
    </location>
    <ligand>
        <name>NAD(+)</name>
        <dbReference type="ChEBI" id="CHEBI:57540"/>
    </ligand>
</feature>
<evidence type="ECO:0000256" key="18">
    <source>
        <dbReference type="HAMAP-Rule" id="MF_00110"/>
    </source>
</evidence>
<comment type="cofactor">
    <cofactor evidence="3">
        <name>Zn(2+)</name>
        <dbReference type="ChEBI" id="CHEBI:29105"/>
    </cofactor>
</comment>
<comment type="pathway">
    <text evidence="5 18">Metabolic intermediate biosynthesis; chorismate biosynthesis; chorismate from D-erythrose 4-phosphate and phosphoenolpyruvate: step 2/7.</text>
</comment>
<evidence type="ECO:0000256" key="2">
    <source>
        <dbReference type="ARBA" id="ARBA00001911"/>
    </source>
</evidence>
<comment type="cofactor">
    <cofactor evidence="2 18">
        <name>NAD(+)</name>
        <dbReference type="ChEBI" id="CHEBI:57540"/>
    </cofactor>
</comment>
<feature type="binding site" evidence="18">
    <location>
        <position position="263"/>
    </location>
    <ligand>
        <name>Zn(2+)</name>
        <dbReference type="ChEBI" id="CHEBI:29105"/>
    </ligand>
</feature>
<dbReference type="GO" id="GO:0046872">
    <property type="term" value="F:metal ion binding"/>
    <property type="evidence" value="ECO:0007669"/>
    <property type="project" value="UniProtKB-KW"/>
</dbReference>
<dbReference type="InterPro" id="IPR016037">
    <property type="entry name" value="DHQ_synth_AroB"/>
</dbReference>
<feature type="binding site" evidence="18">
    <location>
        <position position="247"/>
    </location>
    <ligand>
        <name>Zn(2+)</name>
        <dbReference type="ChEBI" id="CHEBI:29105"/>
    </ligand>
</feature>
<dbReference type="CDD" id="cd08195">
    <property type="entry name" value="DHQS"/>
    <property type="match status" value="1"/>
</dbReference>
<evidence type="ECO:0000259" key="21">
    <source>
        <dbReference type="Pfam" id="PF24621"/>
    </source>
</evidence>
<comment type="caution">
    <text evidence="22">The sequence shown here is derived from an EMBL/GenBank/DDBJ whole genome shotgun (WGS) entry which is preliminary data.</text>
</comment>
<dbReference type="PIRSF" id="PIRSF001455">
    <property type="entry name" value="DHQ_synth"/>
    <property type="match status" value="1"/>
</dbReference>
<feature type="transmembrane region" description="Helical" evidence="19">
    <location>
        <begin position="100"/>
        <end position="120"/>
    </location>
</feature>
<keyword evidence="14 18" id="KW-0520">NAD</keyword>
<comment type="function">
    <text evidence="18">Catalyzes the conversion of 3-deoxy-D-arabino-heptulosonate 7-phosphate (DAHP) to dehydroquinate (DHQ).</text>
</comment>
<feature type="domain" description="3-dehydroquinate synthase C-terminal" evidence="21">
    <location>
        <begin position="181"/>
        <end position="323"/>
    </location>
</feature>
<dbReference type="PANTHER" id="PTHR43622">
    <property type="entry name" value="3-DEHYDROQUINATE SYNTHASE"/>
    <property type="match status" value="1"/>
</dbReference>
<comment type="subcellular location">
    <subcellularLocation>
        <location evidence="4 18">Cytoplasm</location>
    </subcellularLocation>
</comment>
<protein>
    <recommendedName>
        <fullName evidence="8 18">3-dehydroquinate synthase</fullName>
        <shortName evidence="18">DHQS</shortName>
        <ecNumber evidence="7 18">4.2.3.4</ecNumber>
    </recommendedName>
</protein>
<evidence type="ECO:0000256" key="4">
    <source>
        <dbReference type="ARBA" id="ARBA00004496"/>
    </source>
</evidence>
<keyword evidence="10 18" id="KW-0028">Amino-acid biosynthesis</keyword>
<dbReference type="Pfam" id="PF24621">
    <property type="entry name" value="DHQS_C"/>
    <property type="match status" value="1"/>
</dbReference>
<evidence type="ECO:0000256" key="8">
    <source>
        <dbReference type="ARBA" id="ARBA00017684"/>
    </source>
</evidence>
<feature type="binding site" evidence="18">
    <location>
        <position position="151"/>
    </location>
    <ligand>
        <name>NAD(+)</name>
        <dbReference type="ChEBI" id="CHEBI:57540"/>
    </ligand>
</feature>
<evidence type="ECO:0000256" key="17">
    <source>
        <dbReference type="ARBA" id="ARBA00023285"/>
    </source>
</evidence>
<evidence type="ECO:0000313" key="23">
    <source>
        <dbReference type="Proteomes" id="UP000243739"/>
    </source>
</evidence>
<keyword evidence="19" id="KW-1133">Transmembrane helix</keyword>
<keyword evidence="23" id="KW-1185">Reference proteome</keyword>
<feature type="binding site" evidence="18">
    <location>
        <position position="184"/>
    </location>
    <ligand>
        <name>Zn(2+)</name>
        <dbReference type="ChEBI" id="CHEBI:29105"/>
    </ligand>
</feature>
<evidence type="ECO:0000256" key="9">
    <source>
        <dbReference type="ARBA" id="ARBA00022490"/>
    </source>
</evidence>
<evidence type="ECO:0000256" key="16">
    <source>
        <dbReference type="ARBA" id="ARBA00023239"/>
    </source>
</evidence>
<dbReference type="GO" id="GO:0005737">
    <property type="term" value="C:cytoplasm"/>
    <property type="evidence" value="ECO:0007669"/>
    <property type="project" value="UniProtKB-SubCell"/>
</dbReference>
<evidence type="ECO:0000256" key="12">
    <source>
        <dbReference type="ARBA" id="ARBA00022741"/>
    </source>
</evidence>
<dbReference type="GO" id="GO:0009423">
    <property type="term" value="P:chorismate biosynthetic process"/>
    <property type="evidence" value="ECO:0007669"/>
    <property type="project" value="UniProtKB-UniRule"/>
</dbReference>
<evidence type="ECO:0000259" key="20">
    <source>
        <dbReference type="Pfam" id="PF01761"/>
    </source>
</evidence>
<dbReference type="GO" id="GO:0009073">
    <property type="term" value="P:aromatic amino acid family biosynthetic process"/>
    <property type="evidence" value="ECO:0007669"/>
    <property type="project" value="UniProtKB-KW"/>
</dbReference>
<organism evidence="22 23">
    <name type="scientific">Vulcanibacillus modesticaldus</name>
    <dbReference type="NCBI Taxonomy" id="337097"/>
    <lineage>
        <taxon>Bacteria</taxon>
        <taxon>Bacillati</taxon>
        <taxon>Bacillota</taxon>
        <taxon>Bacilli</taxon>
        <taxon>Bacillales</taxon>
        <taxon>Bacillaceae</taxon>
        <taxon>Vulcanibacillus</taxon>
    </lineage>
</organism>
<dbReference type="InterPro" id="IPR056179">
    <property type="entry name" value="DHQS_C"/>
</dbReference>
<keyword evidence="19" id="KW-0472">Membrane</keyword>
<evidence type="ECO:0000256" key="1">
    <source>
        <dbReference type="ARBA" id="ARBA00001393"/>
    </source>
</evidence>
<evidence type="ECO:0000256" key="19">
    <source>
        <dbReference type="SAM" id="Phobius"/>
    </source>
</evidence>